<proteinExistence type="inferred from homology"/>
<evidence type="ECO:0000256" key="1">
    <source>
        <dbReference type="ARBA" id="ARBA00022614"/>
    </source>
</evidence>
<comment type="subcellular location">
    <subcellularLocation>
        <location evidence="5">Nucleus</location>
    </subcellularLocation>
</comment>
<dbReference type="InterPro" id="IPR045081">
    <property type="entry name" value="AN32"/>
</dbReference>
<keyword evidence="9" id="KW-1185">Reference proteome</keyword>
<keyword evidence="1 5" id="KW-0433">Leucine-rich repeat</keyword>
<reference evidence="8" key="2">
    <citation type="submission" date="2025-09" db="UniProtKB">
        <authorList>
            <consortium name="Ensembl"/>
        </authorList>
    </citation>
    <scope>IDENTIFICATION</scope>
</reference>
<evidence type="ECO:0000313" key="9">
    <source>
        <dbReference type="Proteomes" id="UP000594220"/>
    </source>
</evidence>
<name>A0A7M4FQK9_CROPO</name>
<feature type="domain" description="U2A'/phosphoprotein 32 family A C-terminal" evidence="7">
    <location>
        <begin position="198"/>
        <end position="216"/>
    </location>
</feature>
<sequence length="318" mass="36375">MWRMLHVANNSSPMFKAWNEELSPVGPTREQLQQPWLCPKLAATYPFHHLVTTSHKLPSKTVSHLLEPRRMHQLLGFGRAPNAALCKQVKELVLDNCRSNEGKIEGLTDEFEELEFLSTINVGLTSVANLPKLNKLKKLELSDNRISGGLEVLAEKCPNLTHLNLSGNKIKDLSTIEPLKKLENLKSLDLFNCEVTNLNDYRENVFKLLPQLTYLDGYDRDDKEAPDSDAEGYVEGLDDEEEDEDEEEYDEDAQVVEDEEEDEEEEEGEEEDVSGEEEEDEEGYNDGEVDDDEDEEEVDEERGQKRKREAEDEGDEDD</sequence>
<dbReference type="OMA" id="ITGCGLK"/>
<dbReference type="InterPro" id="IPR003603">
    <property type="entry name" value="U2A'_phosphoprotein32A_C"/>
</dbReference>
<evidence type="ECO:0000259" key="7">
    <source>
        <dbReference type="SMART" id="SM00446"/>
    </source>
</evidence>
<dbReference type="Pfam" id="PF14580">
    <property type="entry name" value="LRR_9"/>
    <property type="match status" value="1"/>
</dbReference>
<comment type="similarity">
    <text evidence="4 5">Belongs to the ANP32 family.</text>
</comment>
<evidence type="ECO:0000256" key="4">
    <source>
        <dbReference type="ARBA" id="ARBA00025777"/>
    </source>
</evidence>
<dbReference type="GO" id="GO:0016363">
    <property type="term" value="C:nuclear matrix"/>
    <property type="evidence" value="ECO:0007669"/>
    <property type="project" value="Ensembl"/>
</dbReference>
<gene>
    <name evidence="8" type="primary">ANP32A</name>
</gene>
<evidence type="ECO:0000256" key="6">
    <source>
        <dbReference type="SAM" id="MobiDB-lite"/>
    </source>
</evidence>
<feature type="compositionally biased region" description="Basic and acidic residues" evidence="6">
    <location>
        <begin position="217"/>
        <end position="226"/>
    </location>
</feature>
<protein>
    <recommendedName>
        <fullName evidence="5">Acidic leucine-rich nuclear phosphoprotein 32 family member</fullName>
    </recommendedName>
</protein>
<dbReference type="SUPFAM" id="SSF52058">
    <property type="entry name" value="L domain-like"/>
    <property type="match status" value="1"/>
</dbReference>
<evidence type="ECO:0000313" key="8">
    <source>
        <dbReference type="Ensembl" id="ENSCPRP00005001238.1"/>
    </source>
</evidence>
<dbReference type="Gene3D" id="3.80.10.10">
    <property type="entry name" value="Ribonuclease Inhibitor"/>
    <property type="match status" value="1"/>
</dbReference>
<keyword evidence="3" id="KW-0143">Chaperone</keyword>
<dbReference type="GO" id="GO:0042981">
    <property type="term" value="P:regulation of apoptotic process"/>
    <property type="evidence" value="ECO:0007669"/>
    <property type="project" value="TreeGrafter"/>
</dbReference>
<accession>A0A7M4FQK9</accession>
<dbReference type="Proteomes" id="UP000594220">
    <property type="component" value="Unplaced"/>
</dbReference>
<comment type="function">
    <text evidence="5">Multifunctional protein that is involved in the regulation of many processes.</text>
</comment>
<dbReference type="GO" id="GO:0048471">
    <property type="term" value="C:perinuclear region of cytoplasm"/>
    <property type="evidence" value="ECO:0007669"/>
    <property type="project" value="TreeGrafter"/>
</dbReference>
<dbReference type="GeneTree" id="ENSGT00950000182907"/>
<dbReference type="FunFam" id="3.80.10.10:FF:000003">
    <property type="entry name" value="Acidic leucine-rich nuclear phosphoprotein 32 family member A"/>
    <property type="match status" value="1"/>
</dbReference>
<feature type="compositionally biased region" description="Acidic residues" evidence="6">
    <location>
        <begin position="227"/>
        <end position="300"/>
    </location>
</feature>
<keyword evidence="5" id="KW-0539">Nucleus</keyword>
<dbReference type="InterPro" id="IPR001611">
    <property type="entry name" value="Leu-rich_rpt"/>
</dbReference>
<reference evidence="8" key="1">
    <citation type="submission" date="2025-08" db="UniProtKB">
        <authorList>
            <consortium name="Ensembl"/>
        </authorList>
    </citation>
    <scope>IDENTIFICATION</scope>
</reference>
<dbReference type="InterPro" id="IPR032675">
    <property type="entry name" value="LRR_dom_sf"/>
</dbReference>
<evidence type="ECO:0000256" key="3">
    <source>
        <dbReference type="ARBA" id="ARBA00023186"/>
    </source>
</evidence>
<dbReference type="Ensembl" id="ENSCPRT00005001449.1">
    <property type="protein sequence ID" value="ENSCPRP00005001238.1"/>
    <property type="gene ID" value="ENSCPRG00005000951.1"/>
</dbReference>
<evidence type="ECO:0000256" key="5">
    <source>
        <dbReference type="RuleBase" id="RU369103"/>
    </source>
</evidence>
<dbReference type="PROSITE" id="PS51450">
    <property type="entry name" value="LRR"/>
    <property type="match status" value="1"/>
</dbReference>
<keyword evidence="2" id="KW-0677">Repeat</keyword>
<feature type="region of interest" description="Disordered" evidence="6">
    <location>
        <begin position="217"/>
        <end position="318"/>
    </location>
</feature>
<dbReference type="GO" id="GO:0042393">
    <property type="term" value="F:histone binding"/>
    <property type="evidence" value="ECO:0007669"/>
    <property type="project" value="TreeGrafter"/>
</dbReference>
<dbReference type="AlphaFoldDB" id="A0A7M4FQK9"/>
<evidence type="ECO:0000256" key="2">
    <source>
        <dbReference type="ARBA" id="ARBA00022737"/>
    </source>
</evidence>
<dbReference type="GO" id="GO:0006913">
    <property type="term" value="P:nucleocytoplasmic transport"/>
    <property type="evidence" value="ECO:0007669"/>
    <property type="project" value="TreeGrafter"/>
</dbReference>
<dbReference type="SMART" id="SM00446">
    <property type="entry name" value="LRRcap"/>
    <property type="match status" value="1"/>
</dbReference>
<dbReference type="PANTHER" id="PTHR11375:SF1">
    <property type="entry name" value="ACIDIC LEUCINE-RICH NUCLEAR PHOSPHOPROTEIN 32 FAMILY MEMBER A"/>
    <property type="match status" value="1"/>
</dbReference>
<dbReference type="PANTHER" id="PTHR11375">
    <property type="entry name" value="ACIDIC LEUCINE-RICH NUCLEAR PHOSPHOPROTEIN 32"/>
    <property type="match status" value="1"/>
</dbReference>
<organism evidence="8 9">
    <name type="scientific">Crocodylus porosus</name>
    <name type="common">Saltwater crocodile</name>
    <name type="synonym">Estuarine crocodile</name>
    <dbReference type="NCBI Taxonomy" id="8502"/>
    <lineage>
        <taxon>Eukaryota</taxon>
        <taxon>Metazoa</taxon>
        <taxon>Chordata</taxon>
        <taxon>Craniata</taxon>
        <taxon>Vertebrata</taxon>
        <taxon>Euteleostomi</taxon>
        <taxon>Archelosauria</taxon>
        <taxon>Archosauria</taxon>
        <taxon>Crocodylia</taxon>
        <taxon>Longirostres</taxon>
        <taxon>Crocodylidae</taxon>
        <taxon>Crocodylus</taxon>
    </lineage>
</organism>